<dbReference type="Proteomes" id="UP000305887">
    <property type="component" value="Unassembled WGS sequence"/>
</dbReference>
<comment type="catalytic activity">
    <reaction evidence="6">
        <text>hydrogencarbonate + H(+) = CO2 + H2O</text>
        <dbReference type="Rhea" id="RHEA:10748"/>
        <dbReference type="ChEBI" id="CHEBI:15377"/>
        <dbReference type="ChEBI" id="CHEBI:15378"/>
        <dbReference type="ChEBI" id="CHEBI:16526"/>
        <dbReference type="ChEBI" id="CHEBI:17544"/>
        <dbReference type="EC" id="4.2.1.1"/>
    </reaction>
</comment>
<reference evidence="9 10" key="1">
    <citation type="submission" date="2019-06" db="EMBL/GenBank/DDBJ databases">
        <title>YIM 131921 draft genome.</title>
        <authorList>
            <person name="Jiang L."/>
        </authorList>
    </citation>
    <scope>NUCLEOTIDE SEQUENCE [LARGE SCALE GENOMIC DNA]</scope>
    <source>
        <strain evidence="9 10">YIM 131921</strain>
    </source>
</reference>
<dbReference type="CDD" id="cd03124">
    <property type="entry name" value="alpha_CA_prokaryotic_like"/>
    <property type="match status" value="1"/>
</dbReference>
<dbReference type="SUPFAM" id="SSF51069">
    <property type="entry name" value="Carbonic anhydrase"/>
    <property type="match status" value="1"/>
</dbReference>
<protein>
    <recommendedName>
        <fullName evidence="2">carbonic anhydrase</fullName>
        <ecNumber evidence="2">4.2.1.1</ecNumber>
    </recommendedName>
</protein>
<dbReference type="PANTHER" id="PTHR18952:SF265">
    <property type="entry name" value="CARBONIC ANHYDRASE"/>
    <property type="match status" value="1"/>
</dbReference>
<sequence length="247" mass="25295">MKLAHSAAALAFLLAPQALWAEGAHWAYDGDAGPDAWAALDPANALCAKGAHQSPIDLSGAMHGDVAASAPVWASDTDWTAINNGHTVQAAPAHGGAAGQIEIAGKTYDLVQFHFHHPSEHAVDAAHTEMEVHFVHKAADGALAVIGVMLTGGGAVGPVDAVLAAAPIHEGEAPAGIADPSALLPAGGLFDRYEGSLTTPPCSEAVTWTVTTEKMAVSDEASAAFSAMFPNDARPLQPLNDRELLIN</sequence>
<dbReference type="EMBL" id="VDFU01000003">
    <property type="protein sequence ID" value="TNC52012.1"/>
    <property type="molecule type" value="Genomic_DNA"/>
</dbReference>
<keyword evidence="10" id="KW-1185">Reference proteome</keyword>
<dbReference type="PANTHER" id="PTHR18952">
    <property type="entry name" value="CARBONIC ANHYDRASE"/>
    <property type="match status" value="1"/>
</dbReference>
<dbReference type="AlphaFoldDB" id="A0A5C4N3D9"/>
<dbReference type="SMART" id="SM01057">
    <property type="entry name" value="Carb_anhydrase"/>
    <property type="match status" value="1"/>
</dbReference>
<dbReference type="RefSeq" id="WP_139075433.1">
    <property type="nucleotide sequence ID" value="NZ_VDFU01000003.1"/>
</dbReference>
<proteinExistence type="inferred from homology"/>
<comment type="caution">
    <text evidence="9">The sequence shown here is derived from an EMBL/GenBank/DDBJ whole genome shotgun (WGS) entry which is preliminary data.</text>
</comment>
<evidence type="ECO:0000313" key="10">
    <source>
        <dbReference type="Proteomes" id="UP000305887"/>
    </source>
</evidence>
<evidence type="ECO:0000313" key="9">
    <source>
        <dbReference type="EMBL" id="TNC52012.1"/>
    </source>
</evidence>
<evidence type="ECO:0000256" key="4">
    <source>
        <dbReference type="ARBA" id="ARBA00022833"/>
    </source>
</evidence>
<dbReference type="InterPro" id="IPR001148">
    <property type="entry name" value="CA_dom"/>
</dbReference>
<dbReference type="InterPro" id="IPR036398">
    <property type="entry name" value="CA_dom_sf"/>
</dbReference>
<feature type="signal peptide" evidence="7">
    <location>
        <begin position="1"/>
        <end position="20"/>
    </location>
</feature>
<keyword evidence="3" id="KW-0479">Metal-binding</keyword>
<dbReference type="InterPro" id="IPR023561">
    <property type="entry name" value="Carbonic_anhydrase_a-class"/>
</dbReference>
<dbReference type="Gene3D" id="3.10.200.10">
    <property type="entry name" value="Alpha carbonic anhydrase"/>
    <property type="match status" value="1"/>
</dbReference>
<feature type="domain" description="Alpha-carbonic anhydrase" evidence="8">
    <location>
        <begin position="24"/>
        <end position="247"/>
    </location>
</feature>
<keyword evidence="4" id="KW-0862">Zinc</keyword>
<evidence type="ECO:0000256" key="1">
    <source>
        <dbReference type="ARBA" id="ARBA00010718"/>
    </source>
</evidence>
<evidence type="ECO:0000256" key="3">
    <source>
        <dbReference type="ARBA" id="ARBA00022723"/>
    </source>
</evidence>
<evidence type="ECO:0000256" key="6">
    <source>
        <dbReference type="ARBA" id="ARBA00048348"/>
    </source>
</evidence>
<evidence type="ECO:0000256" key="2">
    <source>
        <dbReference type="ARBA" id="ARBA00012925"/>
    </source>
</evidence>
<evidence type="ECO:0000256" key="7">
    <source>
        <dbReference type="SAM" id="SignalP"/>
    </source>
</evidence>
<dbReference type="GO" id="GO:0008270">
    <property type="term" value="F:zinc ion binding"/>
    <property type="evidence" value="ECO:0007669"/>
    <property type="project" value="InterPro"/>
</dbReference>
<organism evidence="9 10">
    <name type="scientific">Rubellimicrobium rubrum</name>
    <dbReference type="NCBI Taxonomy" id="2585369"/>
    <lineage>
        <taxon>Bacteria</taxon>
        <taxon>Pseudomonadati</taxon>
        <taxon>Pseudomonadota</taxon>
        <taxon>Alphaproteobacteria</taxon>
        <taxon>Rhodobacterales</taxon>
        <taxon>Roseobacteraceae</taxon>
        <taxon>Rubellimicrobium</taxon>
    </lineage>
</organism>
<dbReference type="Pfam" id="PF00194">
    <property type="entry name" value="Carb_anhydrase"/>
    <property type="match status" value="1"/>
</dbReference>
<keyword evidence="7" id="KW-0732">Signal</keyword>
<keyword evidence="5" id="KW-0456">Lyase</keyword>
<accession>A0A5C4N3D9</accession>
<name>A0A5C4N3D9_9RHOB</name>
<dbReference type="InterPro" id="IPR041891">
    <property type="entry name" value="Alpha_CA_prokaryot-like"/>
</dbReference>
<dbReference type="OrthoDB" id="5327615at2"/>
<dbReference type="GO" id="GO:0004089">
    <property type="term" value="F:carbonate dehydratase activity"/>
    <property type="evidence" value="ECO:0007669"/>
    <property type="project" value="UniProtKB-EC"/>
</dbReference>
<gene>
    <name evidence="9" type="ORF">FHG66_04215</name>
</gene>
<evidence type="ECO:0000259" key="8">
    <source>
        <dbReference type="PROSITE" id="PS51144"/>
    </source>
</evidence>
<comment type="similarity">
    <text evidence="1">Belongs to the alpha-carbonic anhydrase family.</text>
</comment>
<feature type="chain" id="PRO_5023085219" description="carbonic anhydrase" evidence="7">
    <location>
        <begin position="21"/>
        <end position="247"/>
    </location>
</feature>
<dbReference type="PROSITE" id="PS51144">
    <property type="entry name" value="ALPHA_CA_2"/>
    <property type="match status" value="1"/>
</dbReference>
<dbReference type="EC" id="4.2.1.1" evidence="2"/>
<evidence type="ECO:0000256" key="5">
    <source>
        <dbReference type="ARBA" id="ARBA00023239"/>
    </source>
</evidence>